<dbReference type="Proteomes" id="UP000014074">
    <property type="component" value="Unassembled WGS sequence"/>
</dbReference>
<evidence type="ECO:0000256" key="6">
    <source>
        <dbReference type="ARBA" id="ARBA00023128"/>
    </source>
</evidence>
<evidence type="ECO:0000256" key="3">
    <source>
        <dbReference type="ARBA" id="ARBA00011589"/>
    </source>
</evidence>
<name>R8B914_PHAM7</name>
<dbReference type="PANTHER" id="PTHR46749:SF1">
    <property type="entry name" value="COMPLEX III ASSEMBLY FACTOR LYRM7"/>
    <property type="match status" value="1"/>
</dbReference>
<dbReference type="GeneID" id="19329614"/>
<comment type="function">
    <text evidence="8">Assembly factor required for Rieske Fe-S protein RIP1 incorporation into the cytochrome b-c1 (CIII) complex. Functions as a chaperone, binding to this subunit within the mitochondrial matrix and stabilizing it prior to its translocation and insertion into the late CIII dimeric intermediate within the mitochondrial inner membrane. Modulates the mitochondrial matrix zinc pool.</text>
</comment>
<dbReference type="CDD" id="cd20267">
    <property type="entry name" value="Complex1_LYR_LYRM7"/>
    <property type="match status" value="1"/>
</dbReference>
<dbReference type="GO" id="GO:0034551">
    <property type="term" value="P:mitochondrial respiratory chain complex III assembly"/>
    <property type="evidence" value="ECO:0007669"/>
    <property type="project" value="InterPro"/>
</dbReference>
<evidence type="ECO:0000313" key="10">
    <source>
        <dbReference type="Proteomes" id="UP000014074"/>
    </source>
</evidence>
<dbReference type="EMBL" id="KB933375">
    <property type="protein sequence ID" value="EON95778.1"/>
    <property type="molecule type" value="Genomic_DNA"/>
</dbReference>
<keyword evidence="5" id="KW-0809">Transit peptide</keyword>
<dbReference type="InterPro" id="IPR050435">
    <property type="entry name" value="MZM1/LYRM7"/>
</dbReference>
<reference evidence="10" key="1">
    <citation type="journal article" date="2013" name="Genome Announc.">
        <title>Draft genome sequence of the ascomycete Phaeoacremonium aleophilum strain UCR-PA7, a causal agent of the esca disease complex in grapevines.</title>
        <authorList>
            <person name="Blanco-Ulate B."/>
            <person name="Rolshausen P."/>
            <person name="Cantu D."/>
        </authorList>
    </citation>
    <scope>NUCLEOTIDE SEQUENCE [LARGE SCALE GENOMIC DNA]</scope>
    <source>
        <strain evidence="10">UCR-PA7</strain>
    </source>
</reference>
<proteinExistence type="inferred from homology"/>
<protein>
    <recommendedName>
        <fullName evidence="4">Mitochondrial zinc maintenance protein 1, mitochondrial</fullName>
    </recommendedName>
</protein>
<evidence type="ECO:0000256" key="2">
    <source>
        <dbReference type="ARBA" id="ARBA00009949"/>
    </source>
</evidence>
<evidence type="ECO:0000256" key="8">
    <source>
        <dbReference type="ARBA" id="ARBA00025268"/>
    </source>
</evidence>
<dbReference type="PANTHER" id="PTHR46749">
    <property type="entry name" value="COMPLEX III ASSEMBLY FACTOR LYRM7"/>
    <property type="match status" value="1"/>
</dbReference>
<comment type="similarity">
    <text evidence="2">Belongs to the complex I LYR family. MZM1 subfamily.</text>
</comment>
<dbReference type="OrthoDB" id="529194at2759"/>
<dbReference type="InterPro" id="IPR045298">
    <property type="entry name" value="Complex1_LYR_LYRM7"/>
</dbReference>
<dbReference type="AlphaFoldDB" id="R8B914"/>
<keyword evidence="10" id="KW-1185">Reference proteome</keyword>
<dbReference type="eggNOG" id="ENOG502S6EF">
    <property type="taxonomic scope" value="Eukaryota"/>
</dbReference>
<gene>
    <name evidence="9" type="ORF">UCRPA7_8733</name>
</gene>
<comment type="subunit">
    <text evidence="3">Interacts with RIP1.</text>
</comment>
<dbReference type="GO" id="GO:0044183">
    <property type="term" value="F:protein folding chaperone"/>
    <property type="evidence" value="ECO:0007669"/>
    <property type="project" value="TreeGrafter"/>
</dbReference>
<accession>R8B914</accession>
<organism evidence="9 10">
    <name type="scientific">Phaeoacremonium minimum (strain UCR-PA7)</name>
    <name type="common">Esca disease fungus</name>
    <name type="synonym">Togninia minima</name>
    <dbReference type="NCBI Taxonomy" id="1286976"/>
    <lineage>
        <taxon>Eukaryota</taxon>
        <taxon>Fungi</taxon>
        <taxon>Dikarya</taxon>
        <taxon>Ascomycota</taxon>
        <taxon>Pezizomycotina</taxon>
        <taxon>Sordariomycetes</taxon>
        <taxon>Sordariomycetidae</taxon>
        <taxon>Togniniales</taxon>
        <taxon>Togniniaceae</taxon>
        <taxon>Phaeoacremonium</taxon>
    </lineage>
</organism>
<dbReference type="HOGENOM" id="CLU_147114_2_2_1"/>
<dbReference type="GO" id="GO:0005759">
    <property type="term" value="C:mitochondrial matrix"/>
    <property type="evidence" value="ECO:0007669"/>
    <property type="project" value="UniProtKB-SubCell"/>
</dbReference>
<evidence type="ECO:0000256" key="7">
    <source>
        <dbReference type="ARBA" id="ARBA00023186"/>
    </source>
</evidence>
<sequence>MSALTAYRHLLRAARIAFEGDTRVLDAARQQIRGGFREKASLPSSDPSTAAAIQHAQEVAAFLKSNVVQGKKEGEDLYRLRIHDETERGDNDTIKVGGGKTIKIDGKKCTDR</sequence>
<evidence type="ECO:0000313" key="9">
    <source>
        <dbReference type="EMBL" id="EON95778.1"/>
    </source>
</evidence>
<keyword evidence="6" id="KW-0496">Mitochondrion</keyword>
<evidence type="ECO:0000256" key="5">
    <source>
        <dbReference type="ARBA" id="ARBA00022946"/>
    </source>
</evidence>
<evidence type="ECO:0000256" key="1">
    <source>
        <dbReference type="ARBA" id="ARBA00004305"/>
    </source>
</evidence>
<evidence type="ECO:0000256" key="4">
    <source>
        <dbReference type="ARBA" id="ARBA00015108"/>
    </source>
</evidence>
<dbReference type="KEGG" id="tmn:UCRPA7_8733"/>
<comment type="subcellular location">
    <subcellularLocation>
        <location evidence="1">Mitochondrion matrix</location>
    </subcellularLocation>
</comment>
<dbReference type="RefSeq" id="XP_007919435.1">
    <property type="nucleotide sequence ID" value="XM_007921244.1"/>
</dbReference>
<keyword evidence="7" id="KW-0143">Chaperone</keyword>